<keyword evidence="1" id="KW-0812">Transmembrane</keyword>
<keyword evidence="1" id="KW-1133">Transmembrane helix</keyword>
<evidence type="ECO:0000313" key="3">
    <source>
        <dbReference type="Proteomes" id="UP000297245"/>
    </source>
</evidence>
<sequence>MQPTRIHSTRFILRIPNQSCRLLRAHHPYKRILHVDHSSFKPEDHHDELRIEVDGFLEAVALLQPAGQRHQHQLQRHEDINVVEPGPQPGFRRQRRIMDVFDFFIFLLLFLVTSRLFSQD</sequence>
<keyword evidence="3" id="KW-1185">Reference proteome</keyword>
<dbReference type="AlphaFoldDB" id="A0A4V4HGS6"/>
<gene>
    <name evidence="2" type="ORF">K435DRAFT_776783</name>
</gene>
<proteinExistence type="predicted"/>
<accession>A0A4V4HGS6</accession>
<dbReference type="EMBL" id="ML179111">
    <property type="protein sequence ID" value="THU99915.1"/>
    <property type="molecule type" value="Genomic_DNA"/>
</dbReference>
<dbReference type="Proteomes" id="UP000297245">
    <property type="component" value="Unassembled WGS sequence"/>
</dbReference>
<evidence type="ECO:0000256" key="1">
    <source>
        <dbReference type="SAM" id="Phobius"/>
    </source>
</evidence>
<feature type="transmembrane region" description="Helical" evidence="1">
    <location>
        <begin position="100"/>
        <end position="117"/>
    </location>
</feature>
<protein>
    <submittedName>
        <fullName evidence="2">Uncharacterized protein</fullName>
    </submittedName>
</protein>
<name>A0A4V4HGS6_DENBC</name>
<organism evidence="2 3">
    <name type="scientific">Dendrothele bispora (strain CBS 962.96)</name>
    <dbReference type="NCBI Taxonomy" id="1314807"/>
    <lineage>
        <taxon>Eukaryota</taxon>
        <taxon>Fungi</taxon>
        <taxon>Dikarya</taxon>
        <taxon>Basidiomycota</taxon>
        <taxon>Agaricomycotina</taxon>
        <taxon>Agaricomycetes</taxon>
        <taxon>Agaricomycetidae</taxon>
        <taxon>Agaricales</taxon>
        <taxon>Agaricales incertae sedis</taxon>
        <taxon>Dendrothele</taxon>
    </lineage>
</organism>
<keyword evidence="1" id="KW-0472">Membrane</keyword>
<reference evidence="2 3" key="1">
    <citation type="journal article" date="2019" name="Nat. Ecol. Evol.">
        <title>Megaphylogeny resolves global patterns of mushroom evolution.</title>
        <authorList>
            <person name="Varga T."/>
            <person name="Krizsan K."/>
            <person name="Foldi C."/>
            <person name="Dima B."/>
            <person name="Sanchez-Garcia M."/>
            <person name="Sanchez-Ramirez S."/>
            <person name="Szollosi G.J."/>
            <person name="Szarkandi J.G."/>
            <person name="Papp V."/>
            <person name="Albert L."/>
            <person name="Andreopoulos W."/>
            <person name="Angelini C."/>
            <person name="Antonin V."/>
            <person name="Barry K.W."/>
            <person name="Bougher N.L."/>
            <person name="Buchanan P."/>
            <person name="Buyck B."/>
            <person name="Bense V."/>
            <person name="Catcheside P."/>
            <person name="Chovatia M."/>
            <person name="Cooper J."/>
            <person name="Damon W."/>
            <person name="Desjardin D."/>
            <person name="Finy P."/>
            <person name="Geml J."/>
            <person name="Haridas S."/>
            <person name="Hughes K."/>
            <person name="Justo A."/>
            <person name="Karasinski D."/>
            <person name="Kautmanova I."/>
            <person name="Kiss B."/>
            <person name="Kocsube S."/>
            <person name="Kotiranta H."/>
            <person name="LaButti K.M."/>
            <person name="Lechner B.E."/>
            <person name="Liimatainen K."/>
            <person name="Lipzen A."/>
            <person name="Lukacs Z."/>
            <person name="Mihaltcheva S."/>
            <person name="Morgado L.N."/>
            <person name="Niskanen T."/>
            <person name="Noordeloos M.E."/>
            <person name="Ohm R.A."/>
            <person name="Ortiz-Santana B."/>
            <person name="Ovrebo C."/>
            <person name="Racz N."/>
            <person name="Riley R."/>
            <person name="Savchenko A."/>
            <person name="Shiryaev A."/>
            <person name="Soop K."/>
            <person name="Spirin V."/>
            <person name="Szebenyi C."/>
            <person name="Tomsovsky M."/>
            <person name="Tulloss R.E."/>
            <person name="Uehling J."/>
            <person name="Grigoriev I.V."/>
            <person name="Vagvolgyi C."/>
            <person name="Papp T."/>
            <person name="Martin F.M."/>
            <person name="Miettinen O."/>
            <person name="Hibbett D.S."/>
            <person name="Nagy L.G."/>
        </authorList>
    </citation>
    <scope>NUCLEOTIDE SEQUENCE [LARGE SCALE GENOMIC DNA]</scope>
    <source>
        <strain evidence="2 3">CBS 962.96</strain>
    </source>
</reference>
<evidence type="ECO:0000313" key="2">
    <source>
        <dbReference type="EMBL" id="THU99915.1"/>
    </source>
</evidence>